<accession>L7VVH6</accession>
<evidence type="ECO:0000256" key="7">
    <source>
        <dbReference type="SAM" id="MobiDB-lite"/>
    </source>
</evidence>
<name>L7VVH6_9BACT</name>
<proteinExistence type="inferred from homology"/>
<feature type="active site" description="Charge relay system" evidence="5">
    <location>
        <position position="92"/>
    </location>
</feature>
<evidence type="ECO:0000256" key="1">
    <source>
        <dbReference type="ARBA" id="ARBA00011073"/>
    </source>
</evidence>
<feature type="active site" description="Charge relay system" evidence="5">
    <location>
        <position position="55"/>
    </location>
</feature>
<dbReference type="GO" id="GO:0004252">
    <property type="term" value="F:serine-type endopeptidase activity"/>
    <property type="evidence" value="ECO:0007669"/>
    <property type="project" value="UniProtKB-UniRule"/>
</dbReference>
<evidence type="ECO:0000256" key="2">
    <source>
        <dbReference type="ARBA" id="ARBA00022670"/>
    </source>
</evidence>
<dbReference type="InterPro" id="IPR050131">
    <property type="entry name" value="Peptidase_S8_subtilisin-like"/>
</dbReference>
<dbReference type="GO" id="GO:0006508">
    <property type="term" value="P:proteolysis"/>
    <property type="evidence" value="ECO:0007669"/>
    <property type="project" value="UniProtKB-KW"/>
</dbReference>
<evidence type="ECO:0000313" key="9">
    <source>
        <dbReference type="EMBL" id="AGC71509.1"/>
    </source>
</evidence>
<dbReference type="EMBL" id="JX649874">
    <property type="protein sequence ID" value="AGC71509.1"/>
    <property type="molecule type" value="Genomic_DNA"/>
</dbReference>
<dbReference type="AlphaFoldDB" id="L7VVH6"/>
<dbReference type="Gene3D" id="3.40.50.200">
    <property type="entry name" value="Peptidase S8/S53 domain"/>
    <property type="match status" value="1"/>
</dbReference>
<sequence>MPYQAPLIVSPPPPLEQYDQPDGAFLIEASAFLRVGQARQSFGVSGKGLAAAVIDTGLNSRHVDFAGRVPVQRNFTADNNDNPDDATDGQGHGTNVAGIIAANGDHFGMAPDANVIPLKTLPNIGSGSFQAIANALEWVVQQHNVYNISVVCMSLSDSQNYTEDDFHQDSVHNKIHETIRALRALRVPVVIAAGNEYYTHGSQQGMGYPAILRESVSVGAVYDSDGKDPYRYANGAVATTTKAGQITPFSQRLHPSVNSTTYTDIFAPGAPITSSGILNEHGESTDHGTSQAAPVTAGIIILMQELYMRNTGELPEVDTLVQWLRRDGVTIFDGDDGKDNVKHTNLNYIRLDAINALQAVAQDSKARSQSAPTLPM</sequence>
<dbReference type="InterPro" id="IPR015500">
    <property type="entry name" value="Peptidase_S8_subtilisin-rel"/>
</dbReference>
<dbReference type="InterPro" id="IPR022398">
    <property type="entry name" value="Peptidase_S8_His-AS"/>
</dbReference>
<protein>
    <recommendedName>
        <fullName evidence="8">Peptidase S8/S53 domain-containing protein</fullName>
    </recommendedName>
</protein>
<dbReference type="PROSITE" id="PS00136">
    <property type="entry name" value="SUBTILASE_ASP"/>
    <property type="match status" value="1"/>
</dbReference>
<feature type="domain" description="Peptidase S8/S53" evidence="8">
    <location>
        <begin position="46"/>
        <end position="308"/>
    </location>
</feature>
<dbReference type="PROSITE" id="PS00138">
    <property type="entry name" value="SUBTILASE_SER"/>
    <property type="match status" value="1"/>
</dbReference>
<dbReference type="InterPro" id="IPR023827">
    <property type="entry name" value="Peptidase_S8_Asp-AS"/>
</dbReference>
<feature type="region of interest" description="Disordered" evidence="7">
    <location>
        <begin position="74"/>
        <end position="93"/>
    </location>
</feature>
<dbReference type="PANTHER" id="PTHR43806">
    <property type="entry name" value="PEPTIDASE S8"/>
    <property type="match status" value="1"/>
</dbReference>
<reference evidence="9" key="1">
    <citation type="submission" date="2012-09" db="EMBL/GenBank/DDBJ databases">
        <title>Metagenomic Characterization of a Microbial Community in Wastewater Detects High Levels of Antibiotic Resistance.</title>
        <authorList>
            <person name="Abrams M."/>
            <person name="Caldwell A."/>
            <person name="Vandaei E."/>
            <person name="Lee W."/>
            <person name="Perrott J."/>
            <person name="Khan S.Y."/>
            <person name="Ta J."/>
            <person name="Romero D."/>
            <person name="Nguyen V."/>
            <person name="Pourmand N."/>
            <person name="Ouverney C.C."/>
        </authorList>
    </citation>
    <scope>NUCLEOTIDE SEQUENCE</scope>
</reference>
<dbReference type="PANTHER" id="PTHR43806:SF11">
    <property type="entry name" value="CEREVISIN-RELATED"/>
    <property type="match status" value="1"/>
</dbReference>
<evidence type="ECO:0000256" key="4">
    <source>
        <dbReference type="ARBA" id="ARBA00022825"/>
    </source>
</evidence>
<dbReference type="PRINTS" id="PR00723">
    <property type="entry name" value="SUBTILISIN"/>
</dbReference>
<dbReference type="SUPFAM" id="SSF52743">
    <property type="entry name" value="Subtilisin-like"/>
    <property type="match status" value="1"/>
</dbReference>
<evidence type="ECO:0000256" key="3">
    <source>
        <dbReference type="ARBA" id="ARBA00022801"/>
    </source>
</evidence>
<dbReference type="InterPro" id="IPR036852">
    <property type="entry name" value="Peptidase_S8/S53_dom_sf"/>
</dbReference>
<feature type="active site" description="Charge relay system" evidence="5">
    <location>
        <position position="290"/>
    </location>
</feature>
<comment type="similarity">
    <text evidence="1 5 6">Belongs to the peptidase S8 family.</text>
</comment>
<keyword evidence="3 5" id="KW-0378">Hydrolase</keyword>
<keyword evidence="2 5" id="KW-0645">Protease</keyword>
<organism evidence="9">
    <name type="scientific">uncultured bacterium A1Q1_fos_1880</name>
    <dbReference type="NCBI Taxonomy" id="1256556"/>
    <lineage>
        <taxon>Bacteria</taxon>
        <taxon>environmental samples</taxon>
    </lineage>
</organism>
<dbReference type="PROSITE" id="PS51892">
    <property type="entry name" value="SUBTILASE"/>
    <property type="match status" value="1"/>
</dbReference>
<dbReference type="Pfam" id="PF00082">
    <property type="entry name" value="Peptidase_S8"/>
    <property type="match status" value="1"/>
</dbReference>
<dbReference type="InterPro" id="IPR000209">
    <property type="entry name" value="Peptidase_S8/S53_dom"/>
</dbReference>
<keyword evidence="4 5" id="KW-0720">Serine protease</keyword>
<evidence type="ECO:0000259" key="8">
    <source>
        <dbReference type="Pfam" id="PF00082"/>
    </source>
</evidence>
<dbReference type="PROSITE" id="PS00137">
    <property type="entry name" value="SUBTILASE_HIS"/>
    <property type="match status" value="1"/>
</dbReference>
<evidence type="ECO:0000256" key="5">
    <source>
        <dbReference type="PROSITE-ProRule" id="PRU01240"/>
    </source>
</evidence>
<evidence type="ECO:0000256" key="6">
    <source>
        <dbReference type="RuleBase" id="RU003355"/>
    </source>
</evidence>
<dbReference type="InterPro" id="IPR023828">
    <property type="entry name" value="Peptidase_S8_Ser-AS"/>
</dbReference>